<dbReference type="EMBL" id="KZ857518">
    <property type="protein sequence ID" value="RDX41257.1"/>
    <property type="molecule type" value="Genomic_DNA"/>
</dbReference>
<keyword evidence="2" id="KW-1185">Reference proteome</keyword>
<dbReference type="AlphaFoldDB" id="A0A371CLW6"/>
<sequence length="223" mass="26236">MQNPAYWEGSQHLMEVEIDPASDPEQPRYRYTEAAQKAQKDKWQRLMNNRKPRKNIPPSLLASSGNRVPYLLYGWPFKEDHMVLYAKRHDLVYTTTEYNRASFGGIERFHFSQLTDEDMKDEDSMSTYRLIAAMMVILQLIKATGLNIEMGRPFTFEYDSMLVLWSNHTFEKHTAMLASVEHFEKKKAIIDAVMNEGNTGKKVEPRWWWSWDENEVGVFQSLE</sequence>
<name>A0A371CLW6_9APHY</name>
<evidence type="ECO:0000313" key="1">
    <source>
        <dbReference type="EMBL" id="RDX41257.1"/>
    </source>
</evidence>
<accession>A0A371CLW6</accession>
<dbReference type="Proteomes" id="UP000256964">
    <property type="component" value="Unassembled WGS sequence"/>
</dbReference>
<evidence type="ECO:0000313" key="2">
    <source>
        <dbReference type="Proteomes" id="UP000256964"/>
    </source>
</evidence>
<organism evidence="1 2">
    <name type="scientific">Lentinus brumalis</name>
    <dbReference type="NCBI Taxonomy" id="2498619"/>
    <lineage>
        <taxon>Eukaryota</taxon>
        <taxon>Fungi</taxon>
        <taxon>Dikarya</taxon>
        <taxon>Basidiomycota</taxon>
        <taxon>Agaricomycotina</taxon>
        <taxon>Agaricomycetes</taxon>
        <taxon>Polyporales</taxon>
        <taxon>Polyporaceae</taxon>
        <taxon>Lentinus</taxon>
    </lineage>
</organism>
<proteinExistence type="predicted"/>
<dbReference type="OrthoDB" id="2738808at2759"/>
<protein>
    <submittedName>
        <fullName evidence="1">Uncharacterized protein</fullName>
    </submittedName>
</protein>
<gene>
    <name evidence="1" type="ORF">OH76DRAFT_245973</name>
</gene>
<reference evidence="1 2" key="1">
    <citation type="journal article" date="2018" name="Biotechnol. Biofuels">
        <title>Integrative visual omics of the white-rot fungus Polyporus brumalis exposes the biotechnological potential of its oxidative enzymes for delignifying raw plant biomass.</title>
        <authorList>
            <person name="Miyauchi S."/>
            <person name="Rancon A."/>
            <person name="Drula E."/>
            <person name="Hage H."/>
            <person name="Chaduli D."/>
            <person name="Favel A."/>
            <person name="Grisel S."/>
            <person name="Henrissat B."/>
            <person name="Herpoel-Gimbert I."/>
            <person name="Ruiz-Duenas F.J."/>
            <person name="Chevret D."/>
            <person name="Hainaut M."/>
            <person name="Lin J."/>
            <person name="Wang M."/>
            <person name="Pangilinan J."/>
            <person name="Lipzen A."/>
            <person name="Lesage-Meessen L."/>
            <person name="Navarro D."/>
            <person name="Riley R."/>
            <person name="Grigoriev I.V."/>
            <person name="Zhou S."/>
            <person name="Raouche S."/>
            <person name="Rosso M.N."/>
        </authorList>
    </citation>
    <scope>NUCLEOTIDE SEQUENCE [LARGE SCALE GENOMIC DNA]</scope>
    <source>
        <strain evidence="1 2">BRFM 1820</strain>
    </source>
</reference>